<dbReference type="PANTHER" id="PTHR11142">
    <property type="entry name" value="PSEUDOURIDYLATE SYNTHASE"/>
    <property type="match status" value="1"/>
</dbReference>
<dbReference type="InterPro" id="IPR020095">
    <property type="entry name" value="PsdUridine_synth_TruA_C"/>
</dbReference>
<dbReference type="FunFam" id="3.30.70.580:FF:000002">
    <property type="entry name" value="tRNA pseudouridine synthase"/>
    <property type="match status" value="1"/>
</dbReference>
<dbReference type="GO" id="GO:0005634">
    <property type="term" value="C:nucleus"/>
    <property type="evidence" value="ECO:0007669"/>
    <property type="project" value="TreeGrafter"/>
</dbReference>
<dbReference type="Proteomes" id="UP000054018">
    <property type="component" value="Unassembled WGS sequence"/>
</dbReference>
<dbReference type="Gene3D" id="3.30.70.580">
    <property type="entry name" value="Pseudouridine synthase I, catalytic domain, N-terminal subdomain"/>
    <property type="match status" value="1"/>
</dbReference>
<gene>
    <name evidence="9" type="ORF">PISMIDRAFT_679644</name>
</gene>
<keyword evidence="3" id="KW-0413">Isomerase</keyword>
<keyword evidence="2" id="KW-0819">tRNA processing</keyword>
<accession>A0A0C9ZAS1</accession>
<feature type="binding site" evidence="6">
    <location>
        <position position="247"/>
    </location>
    <ligand>
        <name>substrate</name>
    </ligand>
</feature>
<feature type="compositionally biased region" description="Basic and acidic residues" evidence="7">
    <location>
        <begin position="550"/>
        <end position="561"/>
    </location>
</feature>
<organism evidence="9 10">
    <name type="scientific">Pisolithus microcarpus 441</name>
    <dbReference type="NCBI Taxonomy" id="765257"/>
    <lineage>
        <taxon>Eukaryota</taxon>
        <taxon>Fungi</taxon>
        <taxon>Dikarya</taxon>
        <taxon>Basidiomycota</taxon>
        <taxon>Agaricomycotina</taxon>
        <taxon>Agaricomycetes</taxon>
        <taxon>Agaricomycetidae</taxon>
        <taxon>Boletales</taxon>
        <taxon>Sclerodermatineae</taxon>
        <taxon>Pisolithaceae</taxon>
        <taxon>Pisolithus</taxon>
    </lineage>
</organism>
<dbReference type="InterPro" id="IPR020097">
    <property type="entry name" value="PsdUridine_synth_TruA_a/b_dom"/>
</dbReference>
<dbReference type="GO" id="GO:0003723">
    <property type="term" value="F:RNA binding"/>
    <property type="evidence" value="ECO:0007669"/>
    <property type="project" value="InterPro"/>
</dbReference>
<proteinExistence type="inferred from homology"/>
<feature type="region of interest" description="Disordered" evidence="7">
    <location>
        <begin position="1"/>
        <end position="126"/>
    </location>
</feature>
<dbReference type="InterPro" id="IPR041708">
    <property type="entry name" value="PUS1/PUS2-like"/>
</dbReference>
<feature type="region of interest" description="Disordered" evidence="7">
    <location>
        <begin position="533"/>
        <end position="561"/>
    </location>
</feature>
<dbReference type="GO" id="GO:0009982">
    <property type="term" value="F:pseudouridine synthase activity"/>
    <property type="evidence" value="ECO:0007669"/>
    <property type="project" value="InterPro"/>
</dbReference>
<dbReference type="OrthoDB" id="10256309at2759"/>
<dbReference type="STRING" id="765257.A0A0C9ZAS1"/>
<evidence type="ECO:0000313" key="10">
    <source>
        <dbReference type="Proteomes" id="UP000054018"/>
    </source>
</evidence>
<protein>
    <recommendedName>
        <fullName evidence="8">Pseudouridine synthase I TruA alpha/beta domain-containing protein</fullName>
    </recommendedName>
</protein>
<dbReference type="SUPFAM" id="SSF55120">
    <property type="entry name" value="Pseudouridine synthase"/>
    <property type="match status" value="1"/>
</dbReference>
<dbReference type="EMBL" id="KN833731">
    <property type="protein sequence ID" value="KIK23024.1"/>
    <property type="molecule type" value="Genomic_DNA"/>
</dbReference>
<evidence type="ECO:0000259" key="8">
    <source>
        <dbReference type="Pfam" id="PF01416"/>
    </source>
</evidence>
<dbReference type="InterPro" id="IPR020103">
    <property type="entry name" value="PsdUridine_synth_cat_dom_sf"/>
</dbReference>
<keyword evidence="10" id="KW-1185">Reference proteome</keyword>
<evidence type="ECO:0000256" key="2">
    <source>
        <dbReference type="ARBA" id="ARBA00022694"/>
    </source>
</evidence>
<evidence type="ECO:0000256" key="3">
    <source>
        <dbReference type="ARBA" id="ARBA00023235"/>
    </source>
</evidence>
<dbReference type="GO" id="GO:1990481">
    <property type="term" value="P:mRNA pseudouridine synthesis"/>
    <property type="evidence" value="ECO:0007669"/>
    <property type="project" value="TreeGrafter"/>
</dbReference>
<dbReference type="AlphaFoldDB" id="A0A0C9ZAS1"/>
<feature type="compositionally biased region" description="Polar residues" evidence="7">
    <location>
        <begin position="101"/>
        <end position="114"/>
    </location>
</feature>
<dbReference type="InterPro" id="IPR020094">
    <property type="entry name" value="TruA/RsuA/RluB/E/F_N"/>
</dbReference>
<evidence type="ECO:0000256" key="4">
    <source>
        <dbReference type="ARBA" id="ARBA00036943"/>
    </source>
</evidence>
<dbReference type="Gene3D" id="3.30.70.660">
    <property type="entry name" value="Pseudouridine synthase I, catalytic domain, C-terminal subdomain"/>
    <property type="match status" value="1"/>
</dbReference>
<dbReference type="Pfam" id="PF01416">
    <property type="entry name" value="PseudoU_synth_1"/>
    <property type="match status" value="1"/>
</dbReference>
<dbReference type="InterPro" id="IPR001406">
    <property type="entry name" value="PsdUridine_synth_TruA"/>
</dbReference>
<evidence type="ECO:0000256" key="5">
    <source>
        <dbReference type="PIRSR" id="PIRSR641708-1"/>
    </source>
</evidence>
<dbReference type="GO" id="GO:0031119">
    <property type="term" value="P:tRNA pseudouridine synthesis"/>
    <property type="evidence" value="ECO:0007669"/>
    <property type="project" value="InterPro"/>
</dbReference>
<comment type="catalytic activity">
    <reaction evidence="4">
        <text>a uridine in tRNA = a pseudouridine in tRNA</text>
        <dbReference type="Rhea" id="RHEA:54572"/>
        <dbReference type="Rhea" id="RHEA-COMP:13339"/>
        <dbReference type="Rhea" id="RHEA-COMP:13934"/>
        <dbReference type="ChEBI" id="CHEBI:65314"/>
        <dbReference type="ChEBI" id="CHEBI:65315"/>
    </reaction>
</comment>
<evidence type="ECO:0000256" key="6">
    <source>
        <dbReference type="PIRSR" id="PIRSR641708-2"/>
    </source>
</evidence>
<reference evidence="9 10" key="1">
    <citation type="submission" date="2014-04" db="EMBL/GenBank/DDBJ databases">
        <authorList>
            <consortium name="DOE Joint Genome Institute"/>
            <person name="Kuo A."/>
            <person name="Kohler A."/>
            <person name="Costa M.D."/>
            <person name="Nagy L.G."/>
            <person name="Floudas D."/>
            <person name="Copeland A."/>
            <person name="Barry K.W."/>
            <person name="Cichocki N."/>
            <person name="Veneault-Fourrey C."/>
            <person name="LaButti K."/>
            <person name="Lindquist E.A."/>
            <person name="Lipzen A."/>
            <person name="Lundell T."/>
            <person name="Morin E."/>
            <person name="Murat C."/>
            <person name="Sun H."/>
            <person name="Tunlid A."/>
            <person name="Henrissat B."/>
            <person name="Grigoriev I.V."/>
            <person name="Hibbett D.S."/>
            <person name="Martin F."/>
            <person name="Nordberg H.P."/>
            <person name="Cantor M.N."/>
            <person name="Hua S.X."/>
        </authorList>
    </citation>
    <scope>NUCLEOTIDE SEQUENCE [LARGE SCALE GENOMIC DNA]</scope>
    <source>
        <strain evidence="9 10">441</strain>
    </source>
</reference>
<comment type="similarity">
    <text evidence="1">Belongs to the tRNA pseudouridine synthase TruA family.</text>
</comment>
<feature type="active site" description="Nucleophile" evidence="5">
    <location>
        <position position="188"/>
    </location>
</feature>
<dbReference type="PANTHER" id="PTHR11142:SF4">
    <property type="entry name" value="PSEUDOURIDYLATE SYNTHASE 1 HOMOLOG"/>
    <property type="match status" value="1"/>
</dbReference>
<dbReference type="CDD" id="cd02568">
    <property type="entry name" value="PseudoU_synth_PUS1_PUS2"/>
    <property type="match status" value="1"/>
</dbReference>
<sequence>MSSPETAHHYISPSPPPAKRSPPQTFADVPSKKVKLTHDTADDENITRQADAPSLSPDRNVAGVGSAERKGKRDAAGYPRSRRGKPKDGRNVGRRRGTRGSTQASDNDPASPQGEQEEHKTKPLRLPKRQTALLLGFCGTGCNGMQIQLNLRTIEGVLFDALVRAGAVSQDNADDPVKVGLGRAARTDAGVHAAGNLVSMKLITTIPGIRDWVGHVNSFLPPEIRVWGKVRVQNSFNARTSCDSRKYTYFFPTYLLLPPKPNTALARTLQSSSEPSKPHPFWDIPNIESTTPEEDLARKRTWRVGTDMIESLKTAAKKFEGTHNFHNFTIGREYGDRSNQRHMIRIEVSDPAVYGDTEWISVLFHGQSFMLHQRKMMSALVLSCRTGTPSQIIDELYGPRMVMVPKMPALGLLLEYPIFESYNGRIAANNEKLEDPSDADYRPEIDFEVHRGAIDDFKQKYIYDNMRNTEDRCGIFDAWIRYVDSYEGNDLTYLNHRGIIPSTAVIKSGVKRPCPFREKKRFDITSLADIKQEGPLSIGDEAADDENEEGLSKRKLDEMEG</sequence>
<evidence type="ECO:0000256" key="1">
    <source>
        <dbReference type="ARBA" id="ARBA00009375"/>
    </source>
</evidence>
<reference evidence="10" key="2">
    <citation type="submission" date="2015-01" db="EMBL/GenBank/DDBJ databases">
        <title>Evolutionary Origins and Diversification of the Mycorrhizal Mutualists.</title>
        <authorList>
            <consortium name="DOE Joint Genome Institute"/>
            <consortium name="Mycorrhizal Genomics Consortium"/>
            <person name="Kohler A."/>
            <person name="Kuo A."/>
            <person name="Nagy L.G."/>
            <person name="Floudas D."/>
            <person name="Copeland A."/>
            <person name="Barry K.W."/>
            <person name="Cichocki N."/>
            <person name="Veneault-Fourrey C."/>
            <person name="LaButti K."/>
            <person name="Lindquist E.A."/>
            <person name="Lipzen A."/>
            <person name="Lundell T."/>
            <person name="Morin E."/>
            <person name="Murat C."/>
            <person name="Riley R."/>
            <person name="Ohm R."/>
            <person name="Sun H."/>
            <person name="Tunlid A."/>
            <person name="Henrissat B."/>
            <person name="Grigoriev I.V."/>
            <person name="Hibbett D.S."/>
            <person name="Martin F."/>
        </authorList>
    </citation>
    <scope>NUCLEOTIDE SEQUENCE [LARGE SCALE GENOMIC DNA]</scope>
    <source>
        <strain evidence="10">441</strain>
    </source>
</reference>
<name>A0A0C9ZAS1_9AGAM</name>
<feature type="domain" description="Pseudouridine synthase I TruA alpha/beta" evidence="8">
    <location>
        <begin position="315"/>
        <end position="417"/>
    </location>
</feature>
<dbReference type="NCBIfam" id="TIGR00071">
    <property type="entry name" value="hisT_truA"/>
    <property type="match status" value="1"/>
</dbReference>
<evidence type="ECO:0000256" key="7">
    <source>
        <dbReference type="SAM" id="MobiDB-lite"/>
    </source>
</evidence>
<dbReference type="HOGENOM" id="CLU_021971_0_2_1"/>
<evidence type="ECO:0000313" key="9">
    <source>
        <dbReference type="EMBL" id="KIK23024.1"/>
    </source>
</evidence>